<sequence length="180" mass="20210">MMGLGWKCLQQPPTPWGARGARRCSAQEDRCCRAKVQYPSRVQGLEAQGAEVGARMHQKDEPIRNLESTVQRQWQQKTPLLKDCTFDPSQHLHFLECAAMQALTIVSNSRSLFLTNRIPNQARVVMQGAKNIKFHATLRVGWECKSLVDDIKPELARWEKLCVAVTLLSAPLSLPSGFLG</sequence>
<evidence type="ECO:0000313" key="1">
    <source>
        <dbReference type="EMBL" id="KFO29678.1"/>
    </source>
</evidence>
<accession>A0A091DGR4</accession>
<reference evidence="1 2" key="1">
    <citation type="submission" date="2013-11" db="EMBL/GenBank/DDBJ databases">
        <title>The Damaraland mole rat (Fukomys damarensis) genome and evolution of African mole rats.</title>
        <authorList>
            <person name="Gladyshev V.N."/>
            <person name="Fang X."/>
        </authorList>
    </citation>
    <scope>NUCLEOTIDE SEQUENCE [LARGE SCALE GENOMIC DNA]</scope>
    <source>
        <tissue evidence="1">Liver</tissue>
    </source>
</reference>
<name>A0A091DGR4_FUKDA</name>
<gene>
    <name evidence="1" type="ORF">H920_08833</name>
</gene>
<organism evidence="1 2">
    <name type="scientific">Fukomys damarensis</name>
    <name type="common">Damaraland mole rat</name>
    <name type="synonym">Cryptomys damarensis</name>
    <dbReference type="NCBI Taxonomy" id="885580"/>
    <lineage>
        <taxon>Eukaryota</taxon>
        <taxon>Metazoa</taxon>
        <taxon>Chordata</taxon>
        <taxon>Craniata</taxon>
        <taxon>Vertebrata</taxon>
        <taxon>Euteleostomi</taxon>
        <taxon>Mammalia</taxon>
        <taxon>Eutheria</taxon>
        <taxon>Euarchontoglires</taxon>
        <taxon>Glires</taxon>
        <taxon>Rodentia</taxon>
        <taxon>Hystricomorpha</taxon>
        <taxon>Bathyergidae</taxon>
        <taxon>Fukomys</taxon>
    </lineage>
</organism>
<evidence type="ECO:0000313" key="2">
    <source>
        <dbReference type="Proteomes" id="UP000028990"/>
    </source>
</evidence>
<protein>
    <submittedName>
        <fullName evidence="1">Uncharacterized protein</fullName>
    </submittedName>
</protein>
<proteinExistence type="predicted"/>
<keyword evidence="2" id="KW-1185">Reference proteome</keyword>
<dbReference type="AlphaFoldDB" id="A0A091DGR4"/>
<dbReference type="Proteomes" id="UP000028990">
    <property type="component" value="Unassembled WGS sequence"/>
</dbReference>
<dbReference type="EMBL" id="KN122569">
    <property type="protein sequence ID" value="KFO29678.1"/>
    <property type="molecule type" value="Genomic_DNA"/>
</dbReference>